<dbReference type="Pfam" id="PF09404">
    <property type="entry name" value="C12orf66_like"/>
    <property type="match status" value="1"/>
</dbReference>
<dbReference type="OrthoDB" id="18134at2759"/>
<organism evidence="1 2">
    <name type="scientific">Albugo candida</name>
    <dbReference type="NCBI Taxonomy" id="65357"/>
    <lineage>
        <taxon>Eukaryota</taxon>
        <taxon>Sar</taxon>
        <taxon>Stramenopiles</taxon>
        <taxon>Oomycota</taxon>
        <taxon>Peronosporomycetes</taxon>
        <taxon>Albuginales</taxon>
        <taxon>Albuginaceae</taxon>
        <taxon>Albugo</taxon>
    </lineage>
</organism>
<dbReference type="GO" id="GO:1904262">
    <property type="term" value="P:negative regulation of TORC1 signaling"/>
    <property type="evidence" value="ECO:0007669"/>
    <property type="project" value="TreeGrafter"/>
</dbReference>
<name>A0A024GMA7_9STRA</name>
<gene>
    <name evidence="1" type="ORF">BN9_090490</name>
</gene>
<dbReference type="Gene3D" id="1.10.3450.30">
    <property type="match status" value="1"/>
</dbReference>
<dbReference type="PANTHER" id="PTHR31581">
    <property type="entry name" value="KICSTOR COMPLEX PROTEIN C12ORF66"/>
    <property type="match status" value="1"/>
</dbReference>
<dbReference type="GO" id="GO:0042149">
    <property type="term" value="P:cellular response to glucose starvation"/>
    <property type="evidence" value="ECO:0007669"/>
    <property type="project" value="TreeGrafter"/>
</dbReference>
<keyword evidence="2" id="KW-1185">Reference proteome</keyword>
<dbReference type="InterPro" id="IPR018544">
    <property type="entry name" value="KICS_2"/>
</dbReference>
<evidence type="ECO:0000313" key="2">
    <source>
        <dbReference type="Proteomes" id="UP000053237"/>
    </source>
</evidence>
<dbReference type="AlphaFoldDB" id="A0A024GMA7"/>
<reference evidence="1 2" key="1">
    <citation type="submission" date="2012-05" db="EMBL/GenBank/DDBJ databases">
        <title>Recombination and specialization in a pathogen metapopulation.</title>
        <authorList>
            <person name="Gardiner A."/>
            <person name="Kemen E."/>
            <person name="Schultz-Larsen T."/>
            <person name="MacLean D."/>
            <person name="Van Oosterhout C."/>
            <person name="Jones J.D.G."/>
        </authorList>
    </citation>
    <scope>NUCLEOTIDE SEQUENCE [LARGE SCALE GENOMIC DNA]</scope>
    <source>
        <strain evidence="1 2">Ac Nc2</strain>
    </source>
</reference>
<evidence type="ECO:0000313" key="1">
    <source>
        <dbReference type="EMBL" id="CCI48006.1"/>
    </source>
</evidence>
<dbReference type="GO" id="GO:0034198">
    <property type="term" value="P:cellular response to amino acid starvation"/>
    <property type="evidence" value="ECO:0007669"/>
    <property type="project" value="TreeGrafter"/>
</dbReference>
<dbReference type="InterPro" id="IPR038060">
    <property type="entry name" value="C12orf66-like_central_sf"/>
</dbReference>
<dbReference type="EMBL" id="CAIX01000199">
    <property type="protein sequence ID" value="CCI48006.1"/>
    <property type="molecule type" value="Genomic_DNA"/>
</dbReference>
<dbReference type="PANTHER" id="PTHR31581:SF1">
    <property type="entry name" value="KICSTOR SUBUNIT 2"/>
    <property type="match status" value="1"/>
</dbReference>
<proteinExistence type="predicted"/>
<dbReference type="InParanoid" id="A0A024GMA7"/>
<dbReference type="GO" id="GO:0061462">
    <property type="term" value="P:protein localization to lysosome"/>
    <property type="evidence" value="ECO:0007669"/>
    <property type="project" value="TreeGrafter"/>
</dbReference>
<dbReference type="Proteomes" id="UP000053237">
    <property type="component" value="Unassembled WGS sequence"/>
</dbReference>
<protein>
    <submittedName>
        <fullName evidence="1">Uncharacterized protein</fullName>
    </submittedName>
</protein>
<comment type="caution">
    <text evidence="1">The sequence shown here is derived from an EMBL/GenBank/DDBJ whole genome shotgun (WGS) entry which is preliminary data.</text>
</comment>
<accession>A0A024GMA7</accession>
<sequence>MLRMREIENFVPLGNLSRGSFLSSLFPLVPTKIQLLEMYDAYLPAFLDSISRFQYQKAASLLQKEHSMEEWKCWNALAAALLLISACESTYHTMIYLKSAQQEANDSIIRLYTKILVLCDYLKDETRLYVDNHIPKRTDSALSHWEKQFGTEVTSYHKEPKQDFSGRCSKDPQQCEPVDLSTELRLCDYKKLFHQLVKLCELRIRMVTVYSTLGTASAPHNYEDILDGIGEKDKQLECIDHPSLSMIRESISYEMETVKTALECERIISSYDPVRAISALHCVKFALQKWNRHVFALDLDKETEDPETFTALEYKPSCEDSDPKMKSDHLFCGTWTDDSSVSTKIGLVDPRPKVLPRRLSLPDSSPQTLPQCMITKSRIMHPLDEYLYHRAPEDIKEKLWQVQARLFSP</sequence>
<dbReference type="SUPFAM" id="SSF158548">
    <property type="entry name" value="FLJ32549 domain-like"/>
    <property type="match status" value="1"/>
</dbReference>